<dbReference type="InterPro" id="IPR023393">
    <property type="entry name" value="START-like_dom_sf"/>
</dbReference>
<feature type="domain" description="Activator of Hsp90 ATPase homologue 1/2-like C-terminal" evidence="2">
    <location>
        <begin position="35"/>
        <end position="74"/>
    </location>
</feature>
<evidence type="ECO:0000313" key="3">
    <source>
        <dbReference type="EMBL" id="AXB46535.1"/>
    </source>
</evidence>
<organism evidence="3 4">
    <name type="scientific">Amycolatopsis albispora</name>
    <dbReference type="NCBI Taxonomy" id="1804986"/>
    <lineage>
        <taxon>Bacteria</taxon>
        <taxon>Bacillati</taxon>
        <taxon>Actinomycetota</taxon>
        <taxon>Actinomycetes</taxon>
        <taxon>Pseudonocardiales</taxon>
        <taxon>Pseudonocardiaceae</taxon>
        <taxon>Amycolatopsis</taxon>
    </lineage>
</organism>
<evidence type="ECO:0000256" key="1">
    <source>
        <dbReference type="ARBA" id="ARBA00006817"/>
    </source>
</evidence>
<reference evidence="3 4" key="1">
    <citation type="submission" date="2016-04" db="EMBL/GenBank/DDBJ databases">
        <title>Complete genome sequence and analysis of deep-sea sediment isolate, Amycolatopsis sp. WP1.</title>
        <authorList>
            <person name="Wang H."/>
            <person name="Chen S."/>
            <person name="Wu Q."/>
        </authorList>
    </citation>
    <scope>NUCLEOTIDE SEQUENCE [LARGE SCALE GENOMIC DNA]</scope>
    <source>
        <strain evidence="3 4">WP1</strain>
    </source>
</reference>
<dbReference type="SUPFAM" id="SSF55961">
    <property type="entry name" value="Bet v1-like"/>
    <property type="match status" value="1"/>
</dbReference>
<dbReference type="RefSeq" id="WP_113695596.1">
    <property type="nucleotide sequence ID" value="NZ_CP015163.1"/>
</dbReference>
<name>A0A344LER1_9PSEU</name>
<gene>
    <name evidence="3" type="ORF">A4R43_32170</name>
</gene>
<evidence type="ECO:0000313" key="4">
    <source>
        <dbReference type="Proteomes" id="UP000250434"/>
    </source>
</evidence>
<dbReference type="Pfam" id="PF08327">
    <property type="entry name" value="AHSA1"/>
    <property type="match status" value="1"/>
</dbReference>
<dbReference type="AlphaFoldDB" id="A0A344LER1"/>
<sequence length="80" mass="9057">MIDLVHEINAVRREVANQPGPAGEVRALRLTRTYDAEVEDVWDALTNEERIPRWFLPITGELKVGGKYQLEGNAGGEIRR</sequence>
<dbReference type="Gene3D" id="3.30.530.20">
    <property type="match status" value="1"/>
</dbReference>
<keyword evidence="4" id="KW-1185">Reference proteome</keyword>
<dbReference type="OrthoDB" id="8117292at2"/>
<dbReference type="KEGG" id="aab:A4R43_32170"/>
<proteinExistence type="inferred from homology"/>
<dbReference type="EMBL" id="CP015163">
    <property type="protein sequence ID" value="AXB46535.1"/>
    <property type="molecule type" value="Genomic_DNA"/>
</dbReference>
<protein>
    <recommendedName>
        <fullName evidence="2">Activator of Hsp90 ATPase homologue 1/2-like C-terminal domain-containing protein</fullName>
    </recommendedName>
</protein>
<dbReference type="InterPro" id="IPR013538">
    <property type="entry name" value="ASHA1/2-like_C"/>
</dbReference>
<accession>A0A344LER1</accession>
<dbReference type="Proteomes" id="UP000250434">
    <property type="component" value="Chromosome"/>
</dbReference>
<evidence type="ECO:0000259" key="2">
    <source>
        <dbReference type="Pfam" id="PF08327"/>
    </source>
</evidence>
<comment type="similarity">
    <text evidence="1">Belongs to the AHA1 family.</text>
</comment>